<dbReference type="InterPro" id="IPR025438">
    <property type="entry name" value="DUF4180"/>
</dbReference>
<sequence>MHTEDYGDLRVVFVDPDGPLISTGGQANDLIGDAWGSEATVIAVPVERLDPAFFELRSGLAGEIAQKVVNYRLRLVVVGDTSVYEARSSALRDWIWESNRGTQVWFVPDRAALAARLTTP</sequence>
<feature type="domain" description="DUF4180" evidence="1">
    <location>
        <begin position="9"/>
        <end position="117"/>
    </location>
</feature>
<evidence type="ECO:0000259" key="1">
    <source>
        <dbReference type="Pfam" id="PF13788"/>
    </source>
</evidence>
<dbReference type="Proteomes" id="UP000244893">
    <property type="component" value="Unassembled WGS sequence"/>
</dbReference>
<evidence type="ECO:0000313" key="3">
    <source>
        <dbReference type="Proteomes" id="UP000244893"/>
    </source>
</evidence>
<dbReference type="AlphaFoldDB" id="A0A2V1HRK2"/>
<evidence type="ECO:0000313" key="2">
    <source>
        <dbReference type="EMBL" id="PVZ93739.1"/>
    </source>
</evidence>
<dbReference type="Pfam" id="PF13788">
    <property type="entry name" value="DUF4180"/>
    <property type="match status" value="1"/>
</dbReference>
<accession>A0A2V1HRK2</accession>
<keyword evidence="3" id="KW-1185">Reference proteome</keyword>
<reference evidence="2 3" key="1">
    <citation type="submission" date="2018-05" db="EMBL/GenBank/DDBJ databases">
        <title>Amnibacterium sp. M8JJ-5, whole genome shotgun sequence.</title>
        <authorList>
            <person name="Tuo L."/>
        </authorList>
    </citation>
    <scope>NUCLEOTIDE SEQUENCE [LARGE SCALE GENOMIC DNA]</scope>
    <source>
        <strain evidence="2 3">M8JJ-5</strain>
    </source>
</reference>
<dbReference type="RefSeq" id="WP_116756253.1">
    <property type="nucleotide sequence ID" value="NZ_JBHUEX010000001.1"/>
</dbReference>
<proteinExistence type="predicted"/>
<organism evidence="2 3">
    <name type="scientific">Amnibacterium flavum</name>
    <dbReference type="NCBI Taxonomy" id="2173173"/>
    <lineage>
        <taxon>Bacteria</taxon>
        <taxon>Bacillati</taxon>
        <taxon>Actinomycetota</taxon>
        <taxon>Actinomycetes</taxon>
        <taxon>Micrococcales</taxon>
        <taxon>Microbacteriaceae</taxon>
        <taxon>Amnibacterium</taxon>
    </lineage>
</organism>
<dbReference type="OrthoDB" id="8595425at2"/>
<gene>
    <name evidence="2" type="ORF">DDQ50_08045</name>
</gene>
<comment type="caution">
    <text evidence="2">The sequence shown here is derived from an EMBL/GenBank/DDBJ whole genome shotgun (WGS) entry which is preliminary data.</text>
</comment>
<protein>
    <submittedName>
        <fullName evidence="2">DUF4180 domain-containing protein</fullName>
    </submittedName>
</protein>
<dbReference type="EMBL" id="QEOP01000002">
    <property type="protein sequence ID" value="PVZ93739.1"/>
    <property type="molecule type" value="Genomic_DNA"/>
</dbReference>
<name>A0A2V1HRK2_9MICO</name>